<feature type="compositionally biased region" description="Basic residues" evidence="1">
    <location>
        <begin position="1"/>
        <end position="10"/>
    </location>
</feature>
<dbReference type="EMBL" id="MU003730">
    <property type="protein sequence ID" value="KAF2801504.1"/>
    <property type="molecule type" value="Genomic_DNA"/>
</dbReference>
<feature type="region of interest" description="Disordered" evidence="1">
    <location>
        <begin position="1"/>
        <end position="39"/>
    </location>
</feature>
<protein>
    <submittedName>
        <fullName evidence="2 4">Uncharacterized protein</fullName>
    </submittedName>
</protein>
<feature type="compositionally biased region" description="Basic residues" evidence="1">
    <location>
        <begin position="22"/>
        <end position="32"/>
    </location>
</feature>
<name>A0A6A6Y0G4_9PEZI</name>
<accession>A0A6A6Y0G4</accession>
<evidence type="ECO:0000313" key="4">
    <source>
        <dbReference type="RefSeq" id="XP_033568468.1"/>
    </source>
</evidence>
<evidence type="ECO:0000256" key="1">
    <source>
        <dbReference type="SAM" id="MobiDB-lite"/>
    </source>
</evidence>
<gene>
    <name evidence="2 4" type="ORF">BDZ99DRAFT_483732</name>
</gene>
<dbReference type="Proteomes" id="UP000504636">
    <property type="component" value="Unplaced"/>
</dbReference>
<reference evidence="4" key="3">
    <citation type="submission" date="2025-04" db="UniProtKB">
        <authorList>
            <consortium name="RefSeq"/>
        </authorList>
    </citation>
    <scope>IDENTIFICATION</scope>
    <source>
        <strain evidence="4">CBS 304.34</strain>
    </source>
</reference>
<sequence length="284" mass="32051">MPSQTKRKRDRTISKARAEKTRKAKAANKARKTAATERLRTRAPTGKFTKFLELPGELRNAIYELVLEPDVTFKPATAHEVVESGEPERFALLAANRQIHDGAAAILARRATCHICLERHAVARPNRGQRAMVNEAVENFTNINISLSRPATAPRKGGIRGLEETIRGIVAVSATAYDSPQREVTLDLHEWIWSRLEDLFKLGGTLLVHENVNAEWKRCFQVMKGHTTIRWTVKVPVTGRQLGSFAELIKETCEKNGYGYVEARRSRREEAKLYLMDPEDINSP</sequence>
<evidence type="ECO:0000313" key="3">
    <source>
        <dbReference type="Proteomes" id="UP000504636"/>
    </source>
</evidence>
<reference evidence="2 4" key="1">
    <citation type="journal article" date="2020" name="Stud. Mycol.">
        <title>101 Dothideomycetes genomes: a test case for predicting lifestyles and emergence of pathogens.</title>
        <authorList>
            <person name="Haridas S."/>
            <person name="Albert R."/>
            <person name="Binder M."/>
            <person name="Bloem J."/>
            <person name="Labutti K."/>
            <person name="Salamov A."/>
            <person name="Andreopoulos B."/>
            <person name="Baker S."/>
            <person name="Barry K."/>
            <person name="Bills G."/>
            <person name="Bluhm B."/>
            <person name="Cannon C."/>
            <person name="Castanera R."/>
            <person name="Culley D."/>
            <person name="Daum C."/>
            <person name="Ezra D."/>
            <person name="Gonzalez J."/>
            <person name="Henrissat B."/>
            <person name="Kuo A."/>
            <person name="Liang C."/>
            <person name="Lipzen A."/>
            <person name="Lutzoni F."/>
            <person name="Magnuson J."/>
            <person name="Mondo S."/>
            <person name="Nolan M."/>
            <person name="Ohm R."/>
            <person name="Pangilinan J."/>
            <person name="Park H.-J."/>
            <person name="Ramirez L."/>
            <person name="Alfaro M."/>
            <person name="Sun H."/>
            <person name="Tritt A."/>
            <person name="Yoshinaga Y."/>
            <person name="Zwiers L.-H."/>
            <person name="Turgeon B."/>
            <person name="Goodwin S."/>
            <person name="Spatafora J."/>
            <person name="Crous P."/>
            <person name="Grigoriev I."/>
        </authorList>
    </citation>
    <scope>NUCLEOTIDE SEQUENCE</scope>
    <source>
        <strain evidence="2 4">CBS 304.34</strain>
    </source>
</reference>
<dbReference type="GeneID" id="54463486"/>
<dbReference type="AlphaFoldDB" id="A0A6A6Y0G4"/>
<organism evidence="2">
    <name type="scientific">Mytilinidion resinicola</name>
    <dbReference type="NCBI Taxonomy" id="574789"/>
    <lineage>
        <taxon>Eukaryota</taxon>
        <taxon>Fungi</taxon>
        <taxon>Dikarya</taxon>
        <taxon>Ascomycota</taxon>
        <taxon>Pezizomycotina</taxon>
        <taxon>Dothideomycetes</taxon>
        <taxon>Pleosporomycetidae</taxon>
        <taxon>Mytilinidiales</taxon>
        <taxon>Mytilinidiaceae</taxon>
        <taxon>Mytilinidion</taxon>
    </lineage>
</organism>
<feature type="compositionally biased region" description="Basic and acidic residues" evidence="1">
    <location>
        <begin position="11"/>
        <end position="21"/>
    </location>
</feature>
<dbReference type="OrthoDB" id="62952at2759"/>
<dbReference type="RefSeq" id="XP_033568468.1">
    <property type="nucleotide sequence ID" value="XM_033722593.1"/>
</dbReference>
<reference evidence="4" key="2">
    <citation type="submission" date="2020-04" db="EMBL/GenBank/DDBJ databases">
        <authorList>
            <consortium name="NCBI Genome Project"/>
        </authorList>
    </citation>
    <scope>NUCLEOTIDE SEQUENCE</scope>
    <source>
        <strain evidence="4">CBS 304.34</strain>
    </source>
</reference>
<evidence type="ECO:0000313" key="2">
    <source>
        <dbReference type="EMBL" id="KAF2801504.1"/>
    </source>
</evidence>
<proteinExistence type="predicted"/>
<keyword evidence="3" id="KW-1185">Reference proteome</keyword>